<gene>
    <name evidence="1" type="ORF">SCAR479_07475</name>
</gene>
<dbReference type="Proteomes" id="UP001465668">
    <property type="component" value="Unassembled WGS sequence"/>
</dbReference>
<proteinExistence type="predicted"/>
<sequence length="252" mass="28440">MATCLNRRSTEHYAQVHRYSDATLPHGLRLGVVEVEFPSQDGLKATIISIVAELSISAAQLLPKWGRWQVGVEDPEARRTWGRLWRHSALYRSIPGETGGALVSSVDQTRTERALDWSHSHSSGLLGSRAVQGGDRRLIPAICECCRRSALVESHQHWACLEQKQSLAKSPLHGYLREGSDHSDRTFYLAVVKIHEIYRRSVEMDSGASYMYTAATGTLAMPSLCEEKLRQKDHVLILEVLPLRVRRNRLYN</sequence>
<comment type="caution">
    <text evidence="1">The sequence shown here is derived from an EMBL/GenBank/DDBJ whole genome shotgun (WGS) entry which is preliminary data.</text>
</comment>
<reference evidence="1 2" key="1">
    <citation type="submission" date="2024-02" db="EMBL/GenBank/DDBJ databases">
        <title>First draft genome assembly of two strains of Seiridium cardinale.</title>
        <authorList>
            <person name="Emiliani G."/>
            <person name="Scali E."/>
        </authorList>
    </citation>
    <scope>NUCLEOTIDE SEQUENCE [LARGE SCALE GENOMIC DNA]</scope>
    <source>
        <strain evidence="1 2">BM-138-000479</strain>
    </source>
</reference>
<organism evidence="1 2">
    <name type="scientific">Seiridium cardinale</name>
    <dbReference type="NCBI Taxonomy" id="138064"/>
    <lineage>
        <taxon>Eukaryota</taxon>
        <taxon>Fungi</taxon>
        <taxon>Dikarya</taxon>
        <taxon>Ascomycota</taxon>
        <taxon>Pezizomycotina</taxon>
        <taxon>Sordariomycetes</taxon>
        <taxon>Xylariomycetidae</taxon>
        <taxon>Amphisphaeriales</taxon>
        <taxon>Sporocadaceae</taxon>
        <taxon>Seiridium</taxon>
    </lineage>
</organism>
<evidence type="ECO:0000313" key="1">
    <source>
        <dbReference type="EMBL" id="KAK9775950.1"/>
    </source>
</evidence>
<name>A0ABR2XQ62_9PEZI</name>
<accession>A0ABR2XQ62</accession>
<evidence type="ECO:0000313" key="2">
    <source>
        <dbReference type="Proteomes" id="UP001465668"/>
    </source>
</evidence>
<dbReference type="EMBL" id="JARVKM010000031">
    <property type="protein sequence ID" value="KAK9775950.1"/>
    <property type="molecule type" value="Genomic_DNA"/>
</dbReference>
<keyword evidence="2" id="KW-1185">Reference proteome</keyword>
<protein>
    <submittedName>
        <fullName evidence="1">Uncharacterized protein</fullName>
    </submittedName>
</protein>